<feature type="transmembrane region" description="Helical" evidence="1">
    <location>
        <begin position="39"/>
        <end position="59"/>
    </location>
</feature>
<dbReference type="AlphaFoldDB" id="A0A3R8NWB3"/>
<feature type="transmembrane region" description="Helical" evidence="1">
    <location>
        <begin position="271"/>
        <end position="290"/>
    </location>
</feature>
<proteinExistence type="predicted"/>
<dbReference type="InterPro" id="IPR007441">
    <property type="entry name" value="EutH"/>
</dbReference>
<dbReference type="OrthoDB" id="9778282at2"/>
<evidence type="ECO:0000313" key="3">
    <source>
        <dbReference type="Proteomes" id="UP000274515"/>
    </source>
</evidence>
<feature type="transmembrane region" description="Helical" evidence="1">
    <location>
        <begin position="7"/>
        <end position="24"/>
    </location>
</feature>
<feature type="transmembrane region" description="Helical" evidence="1">
    <location>
        <begin position="138"/>
        <end position="163"/>
    </location>
</feature>
<accession>A0A3R8NWB3</accession>
<dbReference type="PIRSF" id="PIRSF019466">
    <property type="entry name" value="EutH"/>
    <property type="match status" value="1"/>
</dbReference>
<comment type="caution">
    <text evidence="2">The sequence shown here is derived from an EMBL/GenBank/DDBJ whole genome shotgun (WGS) entry which is preliminary data.</text>
</comment>
<keyword evidence="1" id="KW-0812">Transmembrane</keyword>
<feature type="transmembrane region" description="Helical" evidence="1">
    <location>
        <begin position="66"/>
        <end position="86"/>
    </location>
</feature>
<keyword evidence="3" id="KW-1185">Reference proteome</keyword>
<protein>
    <submittedName>
        <fullName evidence="2">Ethanolamine utilization protein EutH</fullName>
    </submittedName>
</protein>
<reference evidence="2 3" key="1">
    <citation type="submission" date="2018-11" db="EMBL/GenBank/DDBJ databases">
        <title>Saccharopolyspora rhizosphaerae sp. nov., an actinomycete isolated from rhizosphere soil in Thailand.</title>
        <authorList>
            <person name="Intra B."/>
            <person name="Euanorasetr J."/>
            <person name="Take A."/>
            <person name="Inahashi Y."/>
            <person name="Mori M."/>
            <person name="Panbangred W."/>
            <person name="Matsumoto A."/>
        </authorList>
    </citation>
    <scope>NUCLEOTIDE SEQUENCE [LARGE SCALE GENOMIC DNA]</scope>
    <source>
        <strain evidence="2 3">H219</strain>
    </source>
</reference>
<dbReference type="Proteomes" id="UP000274515">
    <property type="component" value="Unassembled WGS sequence"/>
</dbReference>
<dbReference type="RefSeq" id="WP_125091784.1">
    <property type="nucleotide sequence ID" value="NZ_RSAA01000017.1"/>
</dbReference>
<keyword evidence="1" id="KW-1133">Transmembrane helix</keyword>
<dbReference type="NCBIfam" id="NF011668">
    <property type="entry name" value="PRK15086.1-4"/>
    <property type="match status" value="1"/>
</dbReference>
<feature type="transmembrane region" description="Helical" evidence="1">
    <location>
        <begin position="310"/>
        <end position="328"/>
    </location>
</feature>
<feature type="transmembrane region" description="Helical" evidence="1">
    <location>
        <begin position="364"/>
        <end position="391"/>
    </location>
</feature>
<feature type="transmembrane region" description="Helical" evidence="1">
    <location>
        <begin position="106"/>
        <end position="131"/>
    </location>
</feature>
<dbReference type="PANTHER" id="PTHR40089">
    <property type="entry name" value="ETHANOLAMINE UTILIZATION PROTEIN EUTH"/>
    <property type="match status" value="1"/>
</dbReference>
<evidence type="ECO:0000313" key="2">
    <source>
        <dbReference type="EMBL" id="RRO14699.1"/>
    </source>
</evidence>
<gene>
    <name evidence="2" type="primary">eutH</name>
    <name evidence="2" type="ORF">EIL87_18295</name>
</gene>
<dbReference type="PANTHER" id="PTHR40089:SF1">
    <property type="entry name" value="ETHANOLAMINE PERMEASE EUTH-RELATED"/>
    <property type="match status" value="1"/>
</dbReference>
<keyword evidence="1" id="KW-0472">Membrane</keyword>
<dbReference type="GO" id="GO:0005886">
    <property type="term" value="C:plasma membrane"/>
    <property type="evidence" value="ECO:0007669"/>
    <property type="project" value="TreeGrafter"/>
</dbReference>
<evidence type="ECO:0000256" key="1">
    <source>
        <dbReference type="SAM" id="Phobius"/>
    </source>
</evidence>
<name>A0A3R8NWB3_9PSEU</name>
<sequence length="412" mass="42510">MESFGNLIIYVMMVFVVIGAVASIRDSESGLGQEFKEGLHSIGAIFIPVAGIMAAIPYLSALVEKVAGPLFGAIGADPAIAATSLIAVDMGGYQLANETAGSTGGWIMATVVGYMAGATIIFTIPVGLAMLDRRDHRYMALGVLSGVLAIPVGVLVTTGILLATGTTVRGEVSADSASNAPLSGLDFGTMMFNVAPLVVFVVLLAAALWFVPTIMIRLFMGFGRVLDAALKVVLALSIVEHFTGVFSTVLGGWGFDPIIADAEDQYRALEVAGNIGIMLAGAFPMVYVLRKGLVRPLGALGRRVGMSSEGTAGLLAAAANVLALFRLVRHMPPKDKVLCIAFAVCSAFLVGDHLAFTANFQPNLILPLVLGKLAGGLVAIALAALIALPAVRAIAAEESEKDTDPDAAPATA</sequence>
<organism evidence="2 3">
    <name type="scientific">Saccharopolyspora rhizosphaerae</name>
    <dbReference type="NCBI Taxonomy" id="2492662"/>
    <lineage>
        <taxon>Bacteria</taxon>
        <taxon>Bacillati</taxon>
        <taxon>Actinomycetota</taxon>
        <taxon>Actinomycetes</taxon>
        <taxon>Pseudonocardiales</taxon>
        <taxon>Pseudonocardiaceae</taxon>
        <taxon>Saccharopolyspora</taxon>
    </lineage>
</organism>
<dbReference type="EMBL" id="RSAA01000017">
    <property type="protein sequence ID" value="RRO14699.1"/>
    <property type="molecule type" value="Genomic_DNA"/>
</dbReference>
<dbReference type="Pfam" id="PF04346">
    <property type="entry name" value="EutH"/>
    <property type="match status" value="1"/>
</dbReference>
<feature type="transmembrane region" description="Helical" evidence="1">
    <location>
        <begin position="190"/>
        <end position="211"/>
    </location>
</feature>
<feature type="transmembrane region" description="Helical" evidence="1">
    <location>
        <begin position="337"/>
        <end position="358"/>
    </location>
</feature>
<dbReference type="GO" id="GO:0034228">
    <property type="term" value="F:ethanolamine transmembrane transporter activity"/>
    <property type="evidence" value="ECO:0007669"/>
    <property type="project" value="InterPro"/>
</dbReference>